<evidence type="ECO:0000259" key="2">
    <source>
        <dbReference type="Pfam" id="PF23324"/>
    </source>
</evidence>
<comment type="caution">
    <text evidence="3">The sequence shown here is derived from an EMBL/GenBank/DDBJ whole genome shotgun (WGS) entry which is preliminary data.</text>
</comment>
<dbReference type="InterPro" id="IPR055513">
    <property type="entry name" value="DUF7086"/>
</dbReference>
<dbReference type="EMBL" id="CM027682">
    <property type="protein sequence ID" value="KAG0539003.1"/>
    <property type="molecule type" value="Genomic_DNA"/>
</dbReference>
<evidence type="ECO:0000256" key="1">
    <source>
        <dbReference type="SAM" id="MobiDB-lite"/>
    </source>
</evidence>
<dbReference type="Pfam" id="PF23324">
    <property type="entry name" value="DUF7086"/>
    <property type="match status" value="1"/>
</dbReference>
<reference evidence="3" key="2">
    <citation type="submission" date="2020-10" db="EMBL/GenBank/DDBJ databases">
        <authorList>
            <person name="Cooper E.A."/>
            <person name="Brenton Z.W."/>
            <person name="Flinn B.S."/>
            <person name="Jenkins J."/>
            <person name="Shu S."/>
            <person name="Flowers D."/>
            <person name="Luo F."/>
            <person name="Wang Y."/>
            <person name="Xia P."/>
            <person name="Barry K."/>
            <person name="Daum C."/>
            <person name="Lipzen A."/>
            <person name="Yoshinaga Y."/>
            <person name="Schmutz J."/>
            <person name="Saski C."/>
            <person name="Vermerris W."/>
            <person name="Kresovich S."/>
        </authorList>
    </citation>
    <scope>NUCLEOTIDE SEQUENCE</scope>
</reference>
<feature type="region of interest" description="Disordered" evidence="1">
    <location>
        <begin position="20"/>
        <end position="48"/>
    </location>
</feature>
<name>A0A921REK3_SORBI</name>
<evidence type="ECO:0000313" key="4">
    <source>
        <dbReference type="Proteomes" id="UP000807115"/>
    </source>
</evidence>
<reference evidence="3" key="1">
    <citation type="journal article" date="2019" name="BMC Genomics">
        <title>A new reference genome for Sorghum bicolor reveals high levels of sequence similarity between sweet and grain genotypes: implications for the genetics of sugar metabolism.</title>
        <authorList>
            <person name="Cooper E.A."/>
            <person name="Brenton Z.W."/>
            <person name="Flinn B.S."/>
            <person name="Jenkins J."/>
            <person name="Shu S."/>
            <person name="Flowers D."/>
            <person name="Luo F."/>
            <person name="Wang Y."/>
            <person name="Xia P."/>
            <person name="Barry K."/>
            <person name="Daum C."/>
            <person name="Lipzen A."/>
            <person name="Yoshinaga Y."/>
            <person name="Schmutz J."/>
            <person name="Saski C."/>
            <person name="Vermerris W."/>
            <person name="Kresovich S."/>
        </authorList>
    </citation>
    <scope>NUCLEOTIDE SEQUENCE</scope>
</reference>
<evidence type="ECO:0000313" key="3">
    <source>
        <dbReference type="EMBL" id="KAG0539003.1"/>
    </source>
</evidence>
<gene>
    <name evidence="3" type="ORF">BDA96_03G285300</name>
</gene>
<sequence>MARGLRTPVAFVSGDSGARFGGAPVRARPCPRQPRRPPQATRRRGQPACPGAVQEVRCAPKAWEFPALPDCDACGHRGAMWPEIAADKQEINWLFLFLGQMLGCCTLEQLMYFCMNKGRHRTGAKSRVLYSFCRLIWNGARLVKIILRI</sequence>
<organism evidence="3 4">
    <name type="scientific">Sorghum bicolor</name>
    <name type="common">Sorghum</name>
    <name type="synonym">Sorghum vulgare</name>
    <dbReference type="NCBI Taxonomy" id="4558"/>
    <lineage>
        <taxon>Eukaryota</taxon>
        <taxon>Viridiplantae</taxon>
        <taxon>Streptophyta</taxon>
        <taxon>Embryophyta</taxon>
        <taxon>Tracheophyta</taxon>
        <taxon>Spermatophyta</taxon>
        <taxon>Magnoliopsida</taxon>
        <taxon>Liliopsida</taxon>
        <taxon>Poales</taxon>
        <taxon>Poaceae</taxon>
        <taxon>PACMAD clade</taxon>
        <taxon>Panicoideae</taxon>
        <taxon>Andropogonodae</taxon>
        <taxon>Andropogoneae</taxon>
        <taxon>Sorghinae</taxon>
        <taxon>Sorghum</taxon>
    </lineage>
</organism>
<feature type="domain" description="DUF7086" evidence="2">
    <location>
        <begin position="58"/>
        <end position="133"/>
    </location>
</feature>
<dbReference type="PANTHER" id="PTHR34272">
    <property type="entry name" value="EXPRESSED PROTEIN"/>
    <property type="match status" value="1"/>
</dbReference>
<protein>
    <recommendedName>
        <fullName evidence="2">DUF7086 domain-containing protein</fullName>
    </recommendedName>
</protein>
<dbReference type="AlphaFoldDB" id="A0A921REK3"/>
<dbReference type="PANTHER" id="PTHR34272:SF3">
    <property type="entry name" value="OS01G0693100 PROTEIN"/>
    <property type="match status" value="1"/>
</dbReference>
<dbReference type="Proteomes" id="UP000807115">
    <property type="component" value="Chromosome 3"/>
</dbReference>
<accession>A0A921REK3</accession>
<proteinExistence type="predicted"/>